<feature type="transmembrane region" description="Helical" evidence="13">
    <location>
        <begin position="268"/>
        <end position="288"/>
    </location>
</feature>
<dbReference type="GO" id="GO:0005524">
    <property type="term" value="F:ATP binding"/>
    <property type="evidence" value="ECO:0007669"/>
    <property type="project" value="UniProtKB-KW"/>
</dbReference>
<organism evidence="15 16">
    <name type="scientific">Campylobacter pinnipediorum subsp. caledonicus</name>
    <dbReference type="NCBI Taxonomy" id="1874362"/>
    <lineage>
        <taxon>Bacteria</taxon>
        <taxon>Pseudomonadati</taxon>
        <taxon>Campylobacterota</taxon>
        <taxon>Epsilonproteobacteria</taxon>
        <taxon>Campylobacterales</taxon>
        <taxon>Campylobacteraceae</taxon>
        <taxon>Campylobacter</taxon>
    </lineage>
</organism>
<evidence type="ECO:0000256" key="13">
    <source>
        <dbReference type="SAM" id="Phobius"/>
    </source>
</evidence>
<dbReference type="RefSeq" id="WP_078424321.1">
    <property type="nucleotide sequence ID" value="NZ_CP017258.1"/>
</dbReference>
<evidence type="ECO:0000313" key="15">
    <source>
        <dbReference type="EMBL" id="AQW87292.1"/>
    </source>
</evidence>
<dbReference type="InterPro" id="IPR025857">
    <property type="entry name" value="MacB_PCD"/>
</dbReference>
<dbReference type="Gene3D" id="3.40.50.300">
    <property type="entry name" value="P-loop containing nucleotide triphosphate hydrolases"/>
    <property type="match status" value="1"/>
</dbReference>
<dbReference type="Pfam" id="PF12704">
    <property type="entry name" value="MacB_PCD"/>
    <property type="match status" value="1"/>
</dbReference>
<feature type="transmembrane region" description="Helical" evidence="13">
    <location>
        <begin position="516"/>
        <end position="541"/>
    </location>
</feature>
<proteinExistence type="inferred from homology"/>
<evidence type="ECO:0000256" key="3">
    <source>
        <dbReference type="ARBA" id="ARBA00022475"/>
    </source>
</evidence>
<evidence type="ECO:0000256" key="10">
    <source>
        <dbReference type="ARBA" id="ARBA00023136"/>
    </source>
</evidence>
<keyword evidence="3" id="KW-1003">Cell membrane</keyword>
<dbReference type="Pfam" id="PF02687">
    <property type="entry name" value="FtsX"/>
    <property type="match status" value="1"/>
</dbReference>
<feature type="transmembrane region" description="Helical" evidence="13">
    <location>
        <begin position="606"/>
        <end position="625"/>
    </location>
</feature>
<dbReference type="PROSITE" id="PS00211">
    <property type="entry name" value="ABC_TRANSPORTER_1"/>
    <property type="match status" value="1"/>
</dbReference>
<evidence type="ECO:0000256" key="4">
    <source>
        <dbReference type="ARBA" id="ARBA00022519"/>
    </source>
</evidence>
<evidence type="ECO:0000256" key="8">
    <source>
        <dbReference type="ARBA" id="ARBA00022967"/>
    </source>
</evidence>
<keyword evidence="5 13" id="KW-0812">Transmembrane</keyword>
<dbReference type="EMBL" id="CP017258">
    <property type="protein sequence ID" value="AQW87292.1"/>
    <property type="molecule type" value="Genomic_DNA"/>
</dbReference>
<evidence type="ECO:0000256" key="6">
    <source>
        <dbReference type="ARBA" id="ARBA00022741"/>
    </source>
</evidence>
<dbReference type="InterPro" id="IPR050250">
    <property type="entry name" value="Macrolide_Exporter_MacB"/>
</dbReference>
<keyword evidence="7 15" id="KW-0067">ATP-binding</keyword>
<feature type="domain" description="ABC transporter" evidence="14">
    <location>
        <begin position="2"/>
        <end position="240"/>
    </location>
</feature>
<dbReference type="InterPro" id="IPR027417">
    <property type="entry name" value="P-loop_NTPase"/>
</dbReference>
<evidence type="ECO:0000259" key="14">
    <source>
        <dbReference type="PROSITE" id="PS50893"/>
    </source>
</evidence>
<keyword evidence="6" id="KW-0547">Nucleotide-binding</keyword>
<dbReference type="CDD" id="cd03255">
    <property type="entry name" value="ABC_MJ0796_LolCDE_FtsE"/>
    <property type="match status" value="1"/>
</dbReference>
<dbReference type="Pfam" id="PF00005">
    <property type="entry name" value="ABC_tran"/>
    <property type="match status" value="1"/>
</dbReference>
<accession>A0A1S6U6I3</accession>
<dbReference type="FunFam" id="3.40.50.300:FF:000032">
    <property type="entry name" value="Export ABC transporter ATP-binding protein"/>
    <property type="match status" value="1"/>
</dbReference>
<keyword evidence="2" id="KW-0813">Transport</keyword>
<name>A0A1S6U6I3_9BACT</name>
<dbReference type="PANTHER" id="PTHR30572:SF14">
    <property type="entry name" value="MACROLIDE EXPORT ATP-BINDING_PERMEASE PROTEIN MACB"/>
    <property type="match status" value="1"/>
</dbReference>
<evidence type="ECO:0000256" key="1">
    <source>
        <dbReference type="ARBA" id="ARBA00004429"/>
    </source>
</evidence>
<dbReference type="InterPro" id="IPR003439">
    <property type="entry name" value="ABC_transporter-like_ATP-bd"/>
</dbReference>
<dbReference type="PROSITE" id="PS50893">
    <property type="entry name" value="ABC_TRANSPORTER_2"/>
    <property type="match status" value="1"/>
</dbReference>
<dbReference type="SMART" id="SM00382">
    <property type="entry name" value="AAA"/>
    <property type="match status" value="1"/>
</dbReference>
<dbReference type="InterPro" id="IPR017911">
    <property type="entry name" value="MacB-like_ATP-bd"/>
</dbReference>
<dbReference type="GO" id="GO:0005886">
    <property type="term" value="C:plasma membrane"/>
    <property type="evidence" value="ECO:0007669"/>
    <property type="project" value="UniProtKB-SubCell"/>
</dbReference>
<dbReference type="PANTHER" id="PTHR30572">
    <property type="entry name" value="MEMBRANE COMPONENT OF TRANSPORTER-RELATED"/>
    <property type="match status" value="1"/>
</dbReference>
<dbReference type="GO" id="GO:0022857">
    <property type="term" value="F:transmembrane transporter activity"/>
    <property type="evidence" value="ECO:0007669"/>
    <property type="project" value="TreeGrafter"/>
</dbReference>
<dbReference type="InterPro" id="IPR003593">
    <property type="entry name" value="AAA+_ATPase"/>
</dbReference>
<dbReference type="AlphaFoldDB" id="A0A1S6U6I3"/>
<gene>
    <name evidence="15" type="primary">macB</name>
    <name evidence="15" type="ORF">CPIN18021_0453</name>
</gene>
<keyword evidence="8" id="KW-1278">Translocase</keyword>
<evidence type="ECO:0000256" key="7">
    <source>
        <dbReference type="ARBA" id="ARBA00022840"/>
    </source>
</evidence>
<evidence type="ECO:0000256" key="2">
    <source>
        <dbReference type="ARBA" id="ARBA00022448"/>
    </source>
</evidence>
<evidence type="ECO:0000256" key="5">
    <source>
        <dbReference type="ARBA" id="ARBA00022692"/>
    </source>
</evidence>
<keyword evidence="4" id="KW-0997">Cell inner membrane</keyword>
<dbReference type="InterPro" id="IPR017871">
    <property type="entry name" value="ABC_transporter-like_CS"/>
</dbReference>
<evidence type="ECO:0000256" key="9">
    <source>
        <dbReference type="ARBA" id="ARBA00022989"/>
    </source>
</evidence>
<dbReference type="Proteomes" id="UP000190868">
    <property type="component" value="Chromosome"/>
</dbReference>
<dbReference type="GO" id="GO:0016887">
    <property type="term" value="F:ATP hydrolysis activity"/>
    <property type="evidence" value="ECO:0007669"/>
    <property type="project" value="InterPro"/>
</dbReference>
<feature type="transmembrane region" description="Helical" evidence="13">
    <location>
        <begin position="561"/>
        <end position="586"/>
    </location>
</feature>
<reference evidence="16" key="1">
    <citation type="submission" date="2016-09" db="EMBL/GenBank/DDBJ databases">
        <title>Comparative genomics of the Campylobacter concisus group.</title>
        <authorList>
            <person name="Miller W.G."/>
            <person name="Yee E."/>
            <person name="Chapman M.H."/>
            <person name="Huynh S."/>
            <person name="Bono J.L."/>
            <person name="On S.L.W."/>
            <person name="StLeger J."/>
            <person name="Foster G."/>
            <person name="Parker C.T."/>
        </authorList>
    </citation>
    <scope>NUCLEOTIDE SEQUENCE [LARGE SCALE GENOMIC DNA]</scope>
    <source>
        <strain evidence="16">RM18021</strain>
    </source>
</reference>
<evidence type="ECO:0000256" key="11">
    <source>
        <dbReference type="ARBA" id="ARBA00038388"/>
    </source>
</evidence>
<comment type="subcellular location">
    <subcellularLocation>
        <location evidence="1">Cell inner membrane</location>
        <topology evidence="1">Multi-pass membrane protein</topology>
    </subcellularLocation>
</comment>
<sequence length="640" mass="69735">MIKLENIHKSFKIGDNEFEALKGVSVEIKQGEMVAIIGQSGSGKSTLMNILGCLDSPTSGVYKLDNADISSFSKDELARLRRKKFGFIFQQYNLLGSLNVLENVALPSIYAGESKQSREERALKNLQTLGLSEKSQNAINKLSGGQQQRVSIARALQNGGEIILADEPTGALDSKSGLVVMDILTKLHEQGHTIIIVTHDPKIAQYASRVIEIKDGLIISDTTKDEKISEYKKQDIKSKPSFLAFKDRIIESFKMSISAMLTNKMRSILTMLGIIIGITAVISVVALGKGSQEEILAGIRKIGTNTIDIYPGKGFGDLRSNRVRSLTISDVEVLKQQAFLDAVTPNTYTSGVITYGSVSLTASLSGGGDQGLEVNGLKLKRGRVFTPEEVKESAPVIVIDQNSVKELFKGKDPIGQKVLFNRQPFVVIGILDEDDGYRDNSILRIYAPYTSVINRLTGSRYINSITVRVKDDVNAQIAEKNIIALLSAKHGKKNFFTRNSDTIKKAVEETIQTMQILISGIALISLIVGGIGVMNIMLVSVTERTKEIGIKMAIGAYARDILQQFLIEAVILCIVGGSIGIGFSYFVGYVADDLLGYKMIFSNESIVIALFTSTAIGVIFGYMPAKNASKLNPIDALNRT</sequence>
<dbReference type="SUPFAM" id="SSF52540">
    <property type="entry name" value="P-loop containing nucleoside triphosphate hydrolases"/>
    <property type="match status" value="1"/>
</dbReference>
<keyword evidence="10 13" id="KW-0472">Membrane</keyword>
<evidence type="ECO:0000313" key="16">
    <source>
        <dbReference type="Proteomes" id="UP000190868"/>
    </source>
</evidence>
<keyword evidence="9 13" id="KW-1133">Transmembrane helix</keyword>
<evidence type="ECO:0000256" key="12">
    <source>
        <dbReference type="ARBA" id="ARBA00041199"/>
    </source>
</evidence>
<dbReference type="InterPro" id="IPR003838">
    <property type="entry name" value="ABC3_permease_C"/>
</dbReference>
<protein>
    <recommendedName>
        <fullName evidence="12">Pyoverdine export ATP-binding/permease protein PvdT</fullName>
    </recommendedName>
</protein>
<dbReference type="GO" id="GO:0098796">
    <property type="term" value="C:membrane protein complex"/>
    <property type="evidence" value="ECO:0007669"/>
    <property type="project" value="UniProtKB-ARBA"/>
</dbReference>
<comment type="similarity">
    <text evidence="11">Belongs to the ABC transporter superfamily. Macrolide exporter (TC 3.A.1.122) family.</text>
</comment>
<keyword evidence="16" id="KW-1185">Reference proteome</keyword>